<reference evidence="3 4" key="1">
    <citation type="submission" date="2016-12" db="EMBL/GenBank/DDBJ databases">
        <title>Isolation and genomic insights into novel planktonic Zetaproteobacteria from stratified waters of the Chesapeake Bay.</title>
        <authorList>
            <person name="McAllister S.M."/>
            <person name="Kato S."/>
            <person name="Chan C.S."/>
            <person name="Chiu B.K."/>
            <person name="Field E.K."/>
        </authorList>
    </citation>
    <scope>NUCLEOTIDE SEQUENCE [LARGE SCALE GENOMIC DNA]</scope>
    <source>
        <strain evidence="3 4">CP-5</strain>
    </source>
</reference>
<dbReference type="Gene3D" id="6.10.250.330">
    <property type="match status" value="1"/>
</dbReference>
<protein>
    <recommendedName>
        <fullName evidence="2">Antitoxin</fullName>
    </recommendedName>
</protein>
<proteinExistence type="inferred from homology"/>
<gene>
    <name evidence="3" type="ORF">Ga0123461_1204</name>
</gene>
<dbReference type="Proteomes" id="UP000231701">
    <property type="component" value="Chromosome"/>
</dbReference>
<comment type="similarity">
    <text evidence="1 2">Belongs to the phD/YefM antitoxin family.</text>
</comment>
<dbReference type="Pfam" id="PF02604">
    <property type="entry name" value="PhdYeFM_antitox"/>
    <property type="match status" value="1"/>
</dbReference>
<dbReference type="Gene3D" id="3.40.1620.10">
    <property type="entry name" value="YefM-like domain"/>
    <property type="match status" value="1"/>
</dbReference>
<evidence type="ECO:0000256" key="1">
    <source>
        <dbReference type="ARBA" id="ARBA00009981"/>
    </source>
</evidence>
<name>A0A2K8KXM0_MARES</name>
<dbReference type="PANTHER" id="PTHR33713">
    <property type="entry name" value="ANTITOXIN YAFN-RELATED"/>
    <property type="match status" value="1"/>
</dbReference>
<evidence type="ECO:0000256" key="2">
    <source>
        <dbReference type="RuleBase" id="RU362080"/>
    </source>
</evidence>
<organism evidence="3 4">
    <name type="scientific">Mariprofundus aestuarium</name>
    <dbReference type="NCBI Taxonomy" id="1921086"/>
    <lineage>
        <taxon>Bacteria</taxon>
        <taxon>Pseudomonadati</taxon>
        <taxon>Pseudomonadota</taxon>
        <taxon>Candidatius Mariprofundia</taxon>
        <taxon>Mariprofundales</taxon>
        <taxon>Mariprofundaceae</taxon>
        <taxon>Mariprofundus</taxon>
    </lineage>
</organism>
<evidence type="ECO:0000313" key="4">
    <source>
        <dbReference type="Proteomes" id="UP000231701"/>
    </source>
</evidence>
<dbReference type="InterPro" id="IPR006442">
    <property type="entry name" value="Antitoxin_Phd/YefM"/>
</dbReference>
<sequence length="84" mass="9410">MQVVNFSEARNNLKRVLDEVVEDADYTVINRRDAADTVVMSLDSFNSLMETVHLLRSSANVAHLEKSISQYNQGKASEKPLIDA</sequence>
<dbReference type="AlphaFoldDB" id="A0A2K8KXM0"/>
<evidence type="ECO:0000313" key="3">
    <source>
        <dbReference type="EMBL" id="ATX79623.1"/>
    </source>
</evidence>
<comment type="function">
    <text evidence="2">Antitoxin component of a type II toxin-antitoxin (TA) system.</text>
</comment>
<accession>A0A2K8KXM0</accession>
<dbReference type="InterPro" id="IPR036165">
    <property type="entry name" value="YefM-like_sf"/>
</dbReference>
<dbReference type="EMBL" id="CP018799">
    <property type="protein sequence ID" value="ATX79623.1"/>
    <property type="molecule type" value="Genomic_DNA"/>
</dbReference>
<keyword evidence="4" id="KW-1185">Reference proteome</keyword>
<dbReference type="OrthoDB" id="9802003at2"/>
<dbReference type="KEGG" id="maes:Ga0123461_1204"/>
<dbReference type="RefSeq" id="WP_100277495.1">
    <property type="nucleotide sequence ID" value="NZ_CP018799.1"/>
</dbReference>
<dbReference type="NCBIfam" id="TIGR01552">
    <property type="entry name" value="phd_fam"/>
    <property type="match status" value="1"/>
</dbReference>
<dbReference type="SUPFAM" id="SSF143120">
    <property type="entry name" value="YefM-like"/>
    <property type="match status" value="1"/>
</dbReference>
<dbReference type="InterPro" id="IPR051405">
    <property type="entry name" value="phD/YefM_antitoxin"/>
</dbReference>
<dbReference type="PANTHER" id="PTHR33713:SF6">
    <property type="entry name" value="ANTITOXIN YEFM"/>
    <property type="match status" value="1"/>
</dbReference>